<dbReference type="Pfam" id="PF07479">
    <property type="entry name" value="NAD_Gly3P_dh_C"/>
    <property type="match status" value="1"/>
</dbReference>
<comment type="caution">
    <text evidence="20">The sequence shown here is derived from an EMBL/GenBank/DDBJ whole genome shotgun (WGS) entry which is preliminary data.</text>
</comment>
<organism evidence="20 30">
    <name type="scientific">Mediterraneibacter gnavus</name>
    <name type="common">Ruminococcus gnavus</name>
    <dbReference type="NCBI Taxonomy" id="33038"/>
    <lineage>
        <taxon>Bacteria</taxon>
        <taxon>Bacillati</taxon>
        <taxon>Bacillota</taxon>
        <taxon>Clostridia</taxon>
        <taxon>Lachnospirales</taxon>
        <taxon>Lachnospiraceae</taxon>
        <taxon>Mediterraneibacter</taxon>
    </lineage>
</organism>
<keyword evidence="5 13" id="KW-0520">NAD</keyword>
<keyword evidence="3 13" id="KW-0521">NADP</keyword>
<dbReference type="InterPro" id="IPR008927">
    <property type="entry name" value="6-PGluconate_DH-like_C_sf"/>
</dbReference>
<evidence type="ECO:0000256" key="3">
    <source>
        <dbReference type="ARBA" id="ARBA00022857"/>
    </source>
</evidence>
<feature type="binding site" evidence="16">
    <location>
        <position position="138"/>
    </location>
    <ligand>
        <name>NAD(+)</name>
        <dbReference type="ChEBI" id="CHEBI:57540"/>
    </ligand>
</feature>
<dbReference type="Proteomes" id="UP000234849">
    <property type="component" value="Unassembled WGS sequence"/>
</dbReference>
<keyword evidence="4 13" id="KW-0560">Oxidoreductase</keyword>
<dbReference type="Gene3D" id="1.10.1040.10">
    <property type="entry name" value="N-(1-d-carboxylethyl)-l-norvaline Dehydrogenase, domain 2"/>
    <property type="match status" value="1"/>
</dbReference>
<dbReference type="InterPro" id="IPR006109">
    <property type="entry name" value="G3P_DH_NAD-dep_C"/>
</dbReference>
<reference evidence="20" key="4">
    <citation type="submission" date="2022-11" db="EMBL/GenBank/DDBJ databases">
        <title>Temperate bacteriophages infecting mucin-degrading bacterium Ruminococcus gnavus from the human gut.</title>
        <authorList>
            <person name="Buttimer C."/>
        </authorList>
    </citation>
    <scope>NUCLEOTIDE SEQUENCE</scope>
    <source>
        <strain evidence="20">CCUG 49994</strain>
        <strain evidence="21">CCUG 52279</strain>
    </source>
</reference>
<dbReference type="NCBIfam" id="NF000940">
    <property type="entry name" value="PRK00094.1-2"/>
    <property type="match status" value="1"/>
</dbReference>
<dbReference type="EMBL" id="JAPRAY010000003">
    <property type="protein sequence ID" value="MCZ0666439.1"/>
    <property type="molecule type" value="Genomic_DNA"/>
</dbReference>
<evidence type="ECO:0000259" key="18">
    <source>
        <dbReference type="Pfam" id="PF01210"/>
    </source>
</evidence>
<dbReference type="PIRSF" id="PIRSF000114">
    <property type="entry name" value="Glycerol-3-P_dh"/>
    <property type="match status" value="1"/>
</dbReference>
<dbReference type="EMBL" id="JAPRBD010000001">
    <property type="protein sequence ID" value="MCZ0688527.1"/>
    <property type="molecule type" value="Genomic_DNA"/>
</dbReference>
<evidence type="ECO:0000313" key="24">
    <source>
        <dbReference type="EMBL" id="PLT57212.1"/>
    </source>
</evidence>
<comment type="subcellular location">
    <subcellularLocation>
        <location evidence="13">Cytoplasm</location>
    </subcellularLocation>
</comment>
<feature type="binding site" evidence="13">
    <location>
        <position position="254"/>
    </location>
    <ligand>
        <name>sn-glycerol 3-phosphate</name>
        <dbReference type="ChEBI" id="CHEBI:57597"/>
    </ligand>
</feature>
<evidence type="ECO:0000256" key="9">
    <source>
        <dbReference type="ARBA" id="ARBA00052716"/>
    </source>
</evidence>
<dbReference type="GO" id="GO:0046168">
    <property type="term" value="P:glycerol-3-phosphate catabolic process"/>
    <property type="evidence" value="ECO:0007669"/>
    <property type="project" value="InterPro"/>
</dbReference>
<keyword evidence="6 13" id="KW-0443">Lipid metabolism</keyword>
<evidence type="ECO:0000256" key="17">
    <source>
        <dbReference type="RuleBase" id="RU000437"/>
    </source>
</evidence>
<feature type="binding site" evidence="13">
    <location>
        <position position="253"/>
    </location>
    <ligand>
        <name>NADPH</name>
        <dbReference type="ChEBI" id="CHEBI:57783"/>
    </ligand>
</feature>
<keyword evidence="2 13" id="KW-0444">Lipid biosynthesis</keyword>
<evidence type="ECO:0000313" key="28">
    <source>
        <dbReference type="Proteomes" id="UP000234891"/>
    </source>
</evidence>
<feature type="binding site" evidence="13">
    <location>
        <position position="136"/>
    </location>
    <ligand>
        <name>sn-glycerol 3-phosphate</name>
        <dbReference type="ChEBI" id="CHEBI:57597"/>
    </ligand>
</feature>
<evidence type="ECO:0000256" key="11">
    <source>
        <dbReference type="ARBA" id="ARBA00069372"/>
    </source>
</evidence>
<comment type="catalytic activity">
    <reaction evidence="9">
        <text>sn-glycerol 3-phosphate + NADP(+) = dihydroxyacetone phosphate + NADPH + H(+)</text>
        <dbReference type="Rhea" id="RHEA:11096"/>
        <dbReference type="ChEBI" id="CHEBI:15378"/>
        <dbReference type="ChEBI" id="CHEBI:57597"/>
        <dbReference type="ChEBI" id="CHEBI:57642"/>
        <dbReference type="ChEBI" id="CHEBI:57783"/>
        <dbReference type="ChEBI" id="CHEBI:58349"/>
        <dbReference type="EC" id="1.1.1.94"/>
    </reaction>
    <physiologicalReaction direction="right-to-left" evidence="9">
        <dbReference type="Rhea" id="RHEA:11098"/>
    </physiologicalReaction>
</comment>
<dbReference type="InterPro" id="IPR013328">
    <property type="entry name" value="6PGD_dom2"/>
</dbReference>
<reference evidence="27 28" key="1">
    <citation type="journal article" date="2017" name="Genome Med.">
        <title>A novel Ruminococcus gnavus clade enriched in inflammatory bowel disease patients.</title>
        <authorList>
            <person name="Hall A.B."/>
            <person name="Yassour M."/>
            <person name="Sauk J."/>
            <person name="Garner A."/>
            <person name="Jiang X."/>
            <person name="Arthur T."/>
            <person name="Lagoudas G.K."/>
            <person name="Vatanen T."/>
            <person name="Fornelos N."/>
            <person name="Wilson R."/>
            <person name="Bertha M."/>
            <person name="Cohen M."/>
            <person name="Garber J."/>
            <person name="Khalili H."/>
            <person name="Gevers D."/>
            <person name="Ananthakrishnan A.N."/>
            <person name="Kugathasan S."/>
            <person name="Lander E.S."/>
            <person name="Blainey P."/>
            <person name="Vlamakis H."/>
            <person name="Xavier R.J."/>
            <person name="Huttenhower C."/>
        </authorList>
    </citation>
    <scope>NUCLEOTIDE SEQUENCE [LARGE SCALE GENOMIC DNA]</scope>
    <source>
        <strain evidence="24 27">RJX1118</strain>
        <strain evidence="25 28">RJX1124</strain>
        <strain evidence="26 29">RJX1125</strain>
    </source>
</reference>
<reference evidence="23" key="3">
    <citation type="submission" date="2020-02" db="EMBL/GenBank/DDBJ databases">
        <authorList>
            <person name="Littmann E."/>
            <person name="Sorbara M."/>
        </authorList>
    </citation>
    <scope>NUCLEOTIDE SEQUENCE</scope>
    <source>
        <strain evidence="23">MSK.15.32</strain>
    </source>
</reference>
<dbReference type="GO" id="GO:0006650">
    <property type="term" value="P:glycerophospholipid metabolic process"/>
    <property type="evidence" value="ECO:0007669"/>
    <property type="project" value="UniProtKB-UniRule"/>
</dbReference>
<dbReference type="EMBL" id="NIHM01000003">
    <property type="protein sequence ID" value="PLT57212.1"/>
    <property type="molecule type" value="Genomic_DNA"/>
</dbReference>
<feature type="binding site" evidence="13">
    <location>
        <position position="106"/>
    </location>
    <ligand>
        <name>NADPH</name>
        <dbReference type="ChEBI" id="CHEBI:57783"/>
    </ligand>
</feature>
<sequence length="340" mass="36633">MANIGVLGAGSWGTALSVLLHDNGNQVTIWSIDPAEVEMLSKEREHKTKLPGVQISEEIQITGEIQEAILEKDFLVLAVPSPFTRATAKKMSPYVAEGQMIVDVAKGIEETTLMTLSEQIKEEIPQADVAVLSGPSHAEEVGRKLPTTCVIGATTRKTAEYLQSVFMSKVFRVYTSPDILGIELGGSLKNVIALAAGIADGLGYGDNTKAALITRGIAEIARLGVKMGGKLETFTGLTGIGDLIVTCASVHSRNRRAGYLMGQGKTMQEAMDEVQMVVEGVYSAKAARKLAEKYEVSMPIVEQINEVLFENKSAAQAVDELMLRESKSEHSVLPWPDETV</sequence>
<feature type="binding site" evidence="15">
    <location>
        <begin position="253"/>
        <end position="254"/>
    </location>
    <ligand>
        <name>substrate</name>
    </ligand>
</feature>
<dbReference type="Pfam" id="PF01210">
    <property type="entry name" value="NAD_Gly3P_dh_N"/>
    <property type="match status" value="1"/>
</dbReference>
<keyword evidence="7 13" id="KW-0594">Phospholipid biosynthesis</keyword>
<comment type="catalytic activity">
    <reaction evidence="13">
        <text>sn-glycerol 3-phosphate + NAD(+) = dihydroxyacetone phosphate + NADH + H(+)</text>
        <dbReference type="Rhea" id="RHEA:11092"/>
        <dbReference type="ChEBI" id="CHEBI:15378"/>
        <dbReference type="ChEBI" id="CHEBI:57540"/>
        <dbReference type="ChEBI" id="CHEBI:57597"/>
        <dbReference type="ChEBI" id="CHEBI:57642"/>
        <dbReference type="ChEBI" id="CHEBI:57945"/>
        <dbReference type="EC" id="1.1.1.94"/>
    </reaction>
</comment>
<dbReference type="InterPro" id="IPR036291">
    <property type="entry name" value="NAD(P)-bd_dom_sf"/>
</dbReference>
<evidence type="ECO:0000256" key="6">
    <source>
        <dbReference type="ARBA" id="ARBA00023098"/>
    </source>
</evidence>
<feature type="binding site" evidence="13">
    <location>
        <position position="277"/>
    </location>
    <ligand>
        <name>NADPH</name>
        <dbReference type="ChEBI" id="CHEBI:57783"/>
    </ligand>
</feature>
<accession>A0A2N5NYT2</accession>
<dbReference type="GO" id="GO:0005975">
    <property type="term" value="P:carbohydrate metabolic process"/>
    <property type="evidence" value="ECO:0007669"/>
    <property type="project" value="InterPro"/>
</dbReference>
<evidence type="ECO:0000313" key="20">
    <source>
        <dbReference type="EMBL" id="MCZ0666439.1"/>
    </source>
</evidence>
<feature type="binding site" evidence="16">
    <location>
        <position position="83"/>
    </location>
    <ligand>
        <name>NAD(+)</name>
        <dbReference type="ChEBI" id="CHEBI:57540"/>
    </ligand>
</feature>
<evidence type="ECO:0000313" key="27">
    <source>
        <dbReference type="Proteomes" id="UP000234849"/>
    </source>
</evidence>
<dbReference type="FunFam" id="3.40.50.720:FF:000019">
    <property type="entry name" value="Glycerol-3-phosphate dehydrogenase [NAD(P)+]"/>
    <property type="match status" value="1"/>
</dbReference>
<feature type="active site" description="Proton acceptor" evidence="13 14">
    <location>
        <position position="189"/>
    </location>
</feature>
<evidence type="ECO:0000256" key="15">
    <source>
        <dbReference type="PIRSR" id="PIRSR000114-2"/>
    </source>
</evidence>
<dbReference type="FunFam" id="1.10.1040.10:FF:000001">
    <property type="entry name" value="Glycerol-3-phosphate dehydrogenase [NAD(P)+]"/>
    <property type="match status" value="1"/>
</dbReference>
<evidence type="ECO:0000256" key="14">
    <source>
        <dbReference type="PIRSR" id="PIRSR000114-1"/>
    </source>
</evidence>
<dbReference type="EMBL" id="JAAIRV010000001">
    <property type="protein sequence ID" value="NSI56815.1"/>
    <property type="molecule type" value="Genomic_DNA"/>
</dbReference>
<feature type="domain" description="Glycerol-3-phosphate dehydrogenase NAD-dependent N-terminal" evidence="18">
    <location>
        <begin position="4"/>
        <end position="158"/>
    </location>
</feature>
<evidence type="ECO:0000256" key="4">
    <source>
        <dbReference type="ARBA" id="ARBA00023002"/>
    </source>
</evidence>
<dbReference type="AlphaFoldDB" id="A0A2N5NYT2"/>
<feature type="binding site" evidence="13">
    <location>
        <position position="11"/>
    </location>
    <ligand>
        <name>NADPH</name>
        <dbReference type="ChEBI" id="CHEBI:57783"/>
    </ligand>
</feature>
<dbReference type="PANTHER" id="PTHR11728:SF1">
    <property type="entry name" value="GLYCEROL-3-PHOSPHATE DEHYDROGENASE [NAD(+)] 2, CHLOROPLASTIC"/>
    <property type="match status" value="1"/>
</dbReference>
<dbReference type="NCBIfam" id="NF000942">
    <property type="entry name" value="PRK00094.1-4"/>
    <property type="match status" value="1"/>
</dbReference>
<evidence type="ECO:0000256" key="5">
    <source>
        <dbReference type="ARBA" id="ARBA00023027"/>
    </source>
</evidence>
<feature type="binding site" evidence="16">
    <location>
        <begin position="8"/>
        <end position="13"/>
    </location>
    <ligand>
        <name>NAD(+)</name>
        <dbReference type="ChEBI" id="CHEBI:57540"/>
    </ligand>
</feature>
<dbReference type="Proteomes" id="UP001079535">
    <property type="component" value="Unassembled WGS sequence"/>
</dbReference>
<evidence type="ECO:0000313" key="26">
    <source>
        <dbReference type="EMBL" id="PLT77693.1"/>
    </source>
</evidence>
<gene>
    <name evidence="13" type="primary">gpsA</name>
    <name evidence="24" type="ORF">CDL18_03205</name>
    <name evidence="26" type="ORF">CDL23_00910</name>
    <name evidence="25" type="ORF">CDL26_03165</name>
    <name evidence="23" type="ORF">G4993_00130</name>
    <name evidence="22" type="ORF">O8D18_00875</name>
    <name evidence="21" type="ORF">OZZ16_01100</name>
    <name evidence="20" type="ORF">OZZ17_02660</name>
</gene>
<feature type="binding site" evidence="13">
    <location>
        <position position="279"/>
    </location>
    <ligand>
        <name>NADPH</name>
        <dbReference type="ChEBI" id="CHEBI:57783"/>
    </ligand>
</feature>
<evidence type="ECO:0000256" key="13">
    <source>
        <dbReference type="HAMAP-Rule" id="MF_00394"/>
    </source>
</evidence>
<dbReference type="InterPro" id="IPR006168">
    <property type="entry name" value="G3P_DH_NAD-dep"/>
</dbReference>
<dbReference type="PRINTS" id="PR00077">
    <property type="entry name" value="GPDHDRGNASE"/>
</dbReference>
<comment type="function">
    <text evidence="13">Catalyzes the reduction of the glycolytic intermediate dihydroxyacetone phosphate (DHAP) to sn-glycerol 3-phosphate (G3P), the key precursor for phospholipid synthesis.</text>
</comment>
<dbReference type="GO" id="GO:0047952">
    <property type="term" value="F:glycerol-3-phosphate dehydrogenase [NAD(P)+] activity"/>
    <property type="evidence" value="ECO:0007669"/>
    <property type="project" value="UniProtKB-UniRule"/>
</dbReference>
<comment type="caution">
    <text evidence="13">Lacks conserved residue(s) required for the propagation of feature annotation.</text>
</comment>
<dbReference type="GO" id="GO:0005829">
    <property type="term" value="C:cytosol"/>
    <property type="evidence" value="ECO:0007669"/>
    <property type="project" value="TreeGrafter"/>
</dbReference>
<proteinExistence type="inferred from homology"/>
<dbReference type="RefSeq" id="WP_022037834.1">
    <property type="nucleotide sequence ID" value="NZ_BAABXV010000001.1"/>
</dbReference>
<keyword evidence="13" id="KW-0547">Nucleotide-binding</keyword>
<feature type="binding site" evidence="13">
    <location>
        <position position="252"/>
    </location>
    <ligand>
        <name>sn-glycerol 3-phosphate</name>
        <dbReference type="ChEBI" id="CHEBI:57597"/>
    </ligand>
</feature>
<protein>
    <recommendedName>
        <fullName evidence="11 13">Glycerol-3-phosphate dehydrogenase [NAD(P)+]</fullName>
        <ecNumber evidence="10 13">1.1.1.94</ecNumber>
    </recommendedName>
    <alternativeName>
        <fullName evidence="13">NAD(P)(+)-dependent glycerol-3-phosphate dehydrogenase</fullName>
    </alternativeName>
    <alternativeName>
        <fullName evidence="12 13">NAD(P)H-dependent dihydroxyacetone-phosphate reductase</fullName>
    </alternativeName>
</protein>
<keyword evidence="13" id="KW-0963">Cytoplasm</keyword>
<keyword evidence="8 13" id="KW-1208">Phospholipid metabolism</keyword>
<feature type="binding site" evidence="13">
    <location>
        <position position="106"/>
    </location>
    <ligand>
        <name>sn-glycerol 3-phosphate</name>
        <dbReference type="ChEBI" id="CHEBI:57597"/>
    </ligand>
</feature>
<evidence type="ECO:0000313" key="22">
    <source>
        <dbReference type="EMBL" id="MCZ7692609.1"/>
    </source>
</evidence>
<dbReference type="Proteomes" id="UP001148455">
    <property type="component" value="Unassembled WGS sequence"/>
</dbReference>
<comment type="pathway">
    <text evidence="13">Membrane lipid metabolism; glycerophospholipid metabolism.</text>
</comment>
<feature type="domain" description="Glycerol-3-phosphate dehydrogenase NAD-dependent C-terminal" evidence="19">
    <location>
        <begin position="178"/>
        <end position="318"/>
    </location>
</feature>
<dbReference type="NCBIfam" id="NF000941">
    <property type="entry name" value="PRK00094.1-3"/>
    <property type="match status" value="1"/>
</dbReference>
<feature type="binding site" evidence="13">
    <location>
        <position position="138"/>
    </location>
    <ligand>
        <name>NADPH</name>
        <dbReference type="ChEBI" id="CHEBI:57783"/>
    </ligand>
</feature>
<dbReference type="GO" id="GO:0046167">
    <property type="term" value="P:glycerol-3-phosphate biosynthetic process"/>
    <property type="evidence" value="ECO:0007669"/>
    <property type="project" value="UniProtKB-UniRule"/>
</dbReference>
<dbReference type="Gene3D" id="3.40.50.720">
    <property type="entry name" value="NAD(P)-binding Rossmann-like Domain"/>
    <property type="match status" value="1"/>
</dbReference>
<reference evidence="22" key="5">
    <citation type="submission" date="2022-12" db="EMBL/GenBank/DDBJ databases">
        <title>Genome of R. gnavus strain RSHDN_123.</title>
        <authorList>
            <person name="Abdugheni R."/>
        </authorList>
    </citation>
    <scope>NUCLEOTIDE SEQUENCE</scope>
    <source>
        <strain evidence="22">RSHDN_123</strain>
    </source>
</reference>
<dbReference type="PANTHER" id="PTHR11728">
    <property type="entry name" value="GLYCEROL-3-PHOSPHATE DEHYDROGENASE"/>
    <property type="match status" value="1"/>
</dbReference>
<name>A0A2N5NYT2_MEDGN</name>
<evidence type="ECO:0000256" key="1">
    <source>
        <dbReference type="ARBA" id="ARBA00011009"/>
    </source>
</evidence>
<feature type="binding site" evidence="15">
    <location>
        <position position="106"/>
    </location>
    <ligand>
        <name>substrate</name>
    </ligand>
</feature>
<comment type="similarity">
    <text evidence="1 13 17">Belongs to the NAD-dependent glycerol-3-phosphate dehydrogenase family.</text>
</comment>
<evidence type="ECO:0000256" key="10">
    <source>
        <dbReference type="ARBA" id="ARBA00066687"/>
    </source>
</evidence>
<evidence type="ECO:0000256" key="8">
    <source>
        <dbReference type="ARBA" id="ARBA00023264"/>
    </source>
</evidence>
<evidence type="ECO:0000259" key="19">
    <source>
        <dbReference type="Pfam" id="PF07479"/>
    </source>
</evidence>
<dbReference type="HAMAP" id="MF_00394">
    <property type="entry name" value="NAD_Glyc3P_dehydrog"/>
    <property type="match status" value="1"/>
</dbReference>
<evidence type="ECO:0000256" key="2">
    <source>
        <dbReference type="ARBA" id="ARBA00022516"/>
    </source>
</evidence>
<dbReference type="Proteomes" id="UP001296580">
    <property type="component" value="Unassembled WGS sequence"/>
</dbReference>
<dbReference type="UniPathway" id="UPA00940"/>
<dbReference type="EC" id="1.1.1.94" evidence="10 13"/>
<dbReference type="SUPFAM" id="SSF51735">
    <property type="entry name" value="NAD(P)-binding Rossmann-fold domains"/>
    <property type="match status" value="1"/>
</dbReference>
<feature type="binding site" evidence="13">
    <location>
        <position position="134"/>
    </location>
    <ligand>
        <name>sn-glycerol 3-phosphate</name>
        <dbReference type="ChEBI" id="CHEBI:57597"/>
    </ligand>
</feature>
<dbReference type="EMBL" id="JAPZED010000001">
    <property type="protein sequence ID" value="MCZ7692609.1"/>
    <property type="molecule type" value="Genomic_DNA"/>
</dbReference>
<dbReference type="GO" id="GO:0051287">
    <property type="term" value="F:NAD binding"/>
    <property type="evidence" value="ECO:0007669"/>
    <property type="project" value="InterPro"/>
</dbReference>
<evidence type="ECO:0000313" key="23">
    <source>
        <dbReference type="EMBL" id="NSI56815.1"/>
    </source>
</evidence>
<dbReference type="Proteomes" id="UP000235093">
    <property type="component" value="Unassembled WGS sequence"/>
</dbReference>
<feature type="binding site" evidence="16">
    <location>
        <position position="253"/>
    </location>
    <ligand>
        <name>NAD(+)</name>
        <dbReference type="ChEBI" id="CHEBI:57540"/>
    </ligand>
</feature>
<evidence type="ECO:0000256" key="16">
    <source>
        <dbReference type="PIRSR" id="PIRSR000114-3"/>
    </source>
</evidence>
<feature type="binding site" evidence="13">
    <location>
        <position position="242"/>
    </location>
    <ligand>
        <name>sn-glycerol 3-phosphate</name>
        <dbReference type="ChEBI" id="CHEBI:57597"/>
    </ligand>
</feature>
<dbReference type="Proteomes" id="UP000234891">
    <property type="component" value="Unassembled WGS sequence"/>
</dbReference>
<feature type="binding site" evidence="13">
    <location>
        <position position="12"/>
    </location>
    <ligand>
        <name>NADPH</name>
        <dbReference type="ChEBI" id="CHEBI:57783"/>
    </ligand>
</feature>
<dbReference type="Proteomes" id="UP001076974">
    <property type="component" value="Unassembled WGS sequence"/>
</dbReference>
<feature type="binding site" evidence="13">
    <location>
        <position position="189"/>
    </location>
    <ligand>
        <name>sn-glycerol 3-phosphate</name>
        <dbReference type="ChEBI" id="CHEBI:57597"/>
    </ligand>
</feature>
<evidence type="ECO:0000313" key="29">
    <source>
        <dbReference type="Proteomes" id="UP000235093"/>
    </source>
</evidence>
<evidence type="ECO:0000256" key="12">
    <source>
        <dbReference type="ARBA" id="ARBA00080511"/>
    </source>
</evidence>
<feature type="binding site" evidence="13">
    <location>
        <position position="253"/>
    </location>
    <ligand>
        <name>sn-glycerol 3-phosphate</name>
        <dbReference type="ChEBI" id="CHEBI:57597"/>
    </ligand>
</feature>
<dbReference type="PROSITE" id="PS00957">
    <property type="entry name" value="NAD_G3PDH"/>
    <property type="match status" value="1"/>
</dbReference>
<evidence type="ECO:0000256" key="7">
    <source>
        <dbReference type="ARBA" id="ARBA00023209"/>
    </source>
</evidence>
<dbReference type="EMBL" id="NIHT01000001">
    <property type="protein sequence ID" value="PLT77693.1"/>
    <property type="molecule type" value="Genomic_DNA"/>
</dbReference>
<evidence type="ECO:0000313" key="25">
    <source>
        <dbReference type="EMBL" id="PLT74562.1"/>
    </source>
</evidence>
<dbReference type="InterPro" id="IPR011128">
    <property type="entry name" value="G3P_DH_NAD-dep_N"/>
</dbReference>
<evidence type="ECO:0000313" key="21">
    <source>
        <dbReference type="EMBL" id="MCZ0688527.1"/>
    </source>
</evidence>
<reference evidence="23" key="2">
    <citation type="journal article" date="2020" name="Cell Host Microbe">
        <title>Functional and Genomic Variation between Human-Derived Isolates of Lachnospiraceae Reveals Inter- and Intra-Species Diversity.</title>
        <authorList>
            <person name="Sorbara M.T."/>
            <person name="Littmann E.R."/>
            <person name="Fontana E."/>
            <person name="Moody T.U."/>
            <person name="Kohout C.E."/>
            <person name="Gjonbalaj M."/>
            <person name="Eaton V."/>
            <person name="Seok R."/>
            <person name="Leiner I.M."/>
            <person name="Pamer E.G."/>
        </authorList>
    </citation>
    <scope>NUCLEOTIDE SEQUENCE</scope>
    <source>
        <strain evidence="23">MSK.15.32</strain>
    </source>
</reference>
<dbReference type="EMBL" id="NIHS01000003">
    <property type="protein sequence ID" value="PLT74562.1"/>
    <property type="molecule type" value="Genomic_DNA"/>
</dbReference>
<evidence type="ECO:0000313" key="30">
    <source>
        <dbReference type="Proteomes" id="UP001079535"/>
    </source>
</evidence>
<dbReference type="GO" id="GO:0008654">
    <property type="term" value="P:phospholipid biosynthetic process"/>
    <property type="evidence" value="ECO:0007669"/>
    <property type="project" value="UniProtKB-KW"/>
</dbReference>
<dbReference type="SUPFAM" id="SSF48179">
    <property type="entry name" value="6-phosphogluconate dehydrogenase C-terminal domain-like"/>
    <property type="match status" value="1"/>
</dbReference>